<evidence type="ECO:0000256" key="4">
    <source>
        <dbReference type="ARBA" id="ARBA00022525"/>
    </source>
</evidence>
<evidence type="ECO:0000256" key="2">
    <source>
        <dbReference type="ARBA" id="ARBA00004613"/>
    </source>
</evidence>
<dbReference type="InterPro" id="IPR024079">
    <property type="entry name" value="MetalloPept_cat_dom_sf"/>
</dbReference>
<feature type="domain" description="Peptidase metallopeptidase" evidence="6">
    <location>
        <begin position="49"/>
        <end position="187"/>
    </location>
</feature>
<evidence type="ECO:0000259" key="6">
    <source>
        <dbReference type="SMART" id="SM00235"/>
    </source>
</evidence>
<dbReference type="KEGG" id="pamo:BAR1_01715"/>
<dbReference type="PROSITE" id="PS00330">
    <property type="entry name" value="HEMOLYSIN_CALCIUM"/>
    <property type="match status" value="2"/>
</dbReference>
<dbReference type="InterPro" id="IPR018511">
    <property type="entry name" value="Hemolysin-typ_Ca-bd_CS"/>
</dbReference>
<dbReference type="SMART" id="SM00235">
    <property type="entry name" value="ZnMc"/>
    <property type="match status" value="1"/>
</dbReference>
<evidence type="ECO:0000256" key="1">
    <source>
        <dbReference type="ARBA" id="ARBA00001913"/>
    </source>
</evidence>
<dbReference type="GO" id="GO:0005509">
    <property type="term" value="F:calcium ion binding"/>
    <property type="evidence" value="ECO:0007669"/>
    <property type="project" value="InterPro"/>
</dbReference>
<dbReference type="OrthoDB" id="733404at2"/>
<dbReference type="GO" id="GO:0008237">
    <property type="term" value="F:metallopeptidase activity"/>
    <property type="evidence" value="ECO:0007669"/>
    <property type="project" value="InterPro"/>
</dbReference>
<reference evidence="7 8" key="1">
    <citation type="submission" date="2018-09" db="EMBL/GenBank/DDBJ databases">
        <title>Profundibacter amoris BAR1 gen. nov., sp. nov., a new member of the Roseobacter clade isolated at Lokis Castle Vent Field on the Arctic Mid-Oceanic Ridge.</title>
        <authorList>
            <person name="Le Moine Bauer S."/>
            <person name="Sjoeberg A.G."/>
            <person name="L'Haridon S."/>
            <person name="Stokke R."/>
            <person name="Roalkvam I."/>
            <person name="Steen I.H."/>
            <person name="Dahle H."/>
        </authorList>
    </citation>
    <scope>NUCLEOTIDE SEQUENCE [LARGE SCALE GENOMIC DNA]</scope>
    <source>
        <strain evidence="7 8">BAR1</strain>
    </source>
</reference>
<dbReference type="InterPro" id="IPR006026">
    <property type="entry name" value="Peptidase_Metallo"/>
</dbReference>
<dbReference type="PRINTS" id="PR00313">
    <property type="entry name" value="CABNDNGRPT"/>
</dbReference>
<evidence type="ECO:0000256" key="5">
    <source>
        <dbReference type="ARBA" id="ARBA00022737"/>
    </source>
</evidence>
<dbReference type="GO" id="GO:0006508">
    <property type="term" value="P:proteolysis"/>
    <property type="evidence" value="ECO:0007669"/>
    <property type="project" value="InterPro"/>
</dbReference>
<sequence>MSITGQSLKASQFDQTVINYAPKPYASNDVLAGYLTSGAWGGVGYERSFNTTASNVITVNLMGLSPAALKLARAALEAWSNVANIVFTEVTSGAKITFVSSDTSGAYSYSTISGNTIISSTVNIPDSWDDVSEGKLGGYGFQTYIHEIGHALGLGHQGDYNGSATYGIDNVYSNDSWQESVMSYFSQTENTTISASFGFVTTAMMADIIAIQNLYGAPGASGTTAGDTVWGTGTNLTGYLGVLFNAIDSGSTVDVKTYYPLALTIYDQGGNDLIDLTFSTVSNRLDMNAETYSDIDGLIGNWAIARGTVIENATMGSGNDNVTGNDVANVIKGMAGNDTLNGMGGNDTLEGGVGSDILTGGAGYDVFVFNSGEAGSDTITDYTSGADKATSDTIVLKGTMTLPNLVVSGNNVTLDGSITVTNGALDTLWVINAETDLNGRTIVSEYDLGNTSSYTSIHTYLNAAGVMTAKDTYFDDGTDAKVIYDSASAYSWVSIETRHTSTGAQSFVQTMNDDGTRFDKYLDAANAQTWTSLLQGYNASGQLTYTDAANDTGTRTVTNYDPAAVETWTTIVQNYNTAGQLYYRNVTNDNGTSFVTNIDADNTGTYTSVLQQYTATGDLYFRRTINDDGTKFELVVDVNDTATWVSQLTGYTATGGIDYVDTANDSGTRTIRNFDIDNTSSWAEILQNFDSAGQLYFRRTTNDDGTHFDTNFDVNNTGSWASVMQAFNATGGVYFRSTVNDDGTRWDTNFDVDNTAAWDEILKDYDAGGNLISTRITYDDGSVVYV</sequence>
<dbReference type="InterPro" id="IPR034033">
    <property type="entry name" value="Serralysin-like"/>
</dbReference>
<organism evidence="7 8">
    <name type="scientific">Profundibacter amoris</name>
    <dbReference type="NCBI Taxonomy" id="2171755"/>
    <lineage>
        <taxon>Bacteria</taxon>
        <taxon>Pseudomonadati</taxon>
        <taxon>Pseudomonadota</taxon>
        <taxon>Alphaproteobacteria</taxon>
        <taxon>Rhodobacterales</taxon>
        <taxon>Paracoccaceae</taxon>
        <taxon>Profundibacter</taxon>
    </lineage>
</organism>
<dbReference type="EMBL" id="CP032125">
    <property type="protein sequence ID" value="AXX96760.1"/>
    <property type="molecule type" value="Genomic_DNA"/>
</dbReference>
<evidence type="ECO:0000313" key="7">
    <source>
        <dbReference type="EMBL" id="AXX96760.1"/>
    </source>
</evidence>
<gene>
    <name evidence="7" type="ORF">BAR1_01715</name>
</gene>
<comment type="similarity">
    <text evidence="3">Belongs to the peptidase M10B family.</text>
</comment>
<dbReference type="Pfam" id="PF08548">
    <property type="entry name" value="Peptidase_M10_C"/>
    <property type="match status" value="1"/>
</dbReference>
<keyword evidence="8" id="KW-1185">Reference proteome</keyword>
<comment type="cofactor">
    <cofactor evidence="1">
        <name>Ca(2+)</name>
        <dbReference type="ChEBI" id="CHEBI:29108"/>
    </cofactor>
</comment>
<dbReference type="RefSeq" id="WP_118941418.1">
    <property type="nucleotide sequence ID" value="NZ_CP032125.1"/>
</dbReference>
<dbReference type="SUPFAM" id="SSF55486">
    <property type="entry name" value="Metalloproteases ('zincins'), catalytic domain"/>
    <property type="match status" value="1"/>
</dbReference>
<accession>A0A347UD32</accession>
<dbReference type="Pfam" id="PF00353">
    <property type="entry name" value="HemolysinCabind"/>
    <property type="match status" value="1"/>
</dbReference>
<evidence type="ECO:0000313" key="8">
    <source>
        <dbReference type="Proteomes" id="UP000261704"/>
    </source>
</evidence>
<protein>
    <recommendedName>
        <fullName evidence="6">Peptidase metallopeptidase domain-containing protein</fullName>
    </recommendedName>
</protein>
<dbReference type="SUPFAM" id="SSF51120">
    <property type="entry name" value="beta-Roll"/>
    <property type="match status" value="1"/>
</dbReference>
<dbReference type="InterPro" id="IPR013858">
    <property type="entry name" value="Peptidase_M10B_C"/>
</dbReference>
<dbReference type="InterPro" id="IPR011049">
    <property type="entry name" value="Serralysin-like_metalloprot_C"/>
</dbReference>
<dbReference type="GO" id="GO:0005615">
    <property type="term" value="C:extracellular space"/>
    <property type="evidence" value="ECO:0007669"/>
    <property type="project" value="InterPro"/>
</dbReference>
<name>A0A347UD32_9RHOB</name>
<dbReference type="Proteomes" id="UP000261704">
    <property type="component" value="Chromosome"/>
</dbReference>
<comment type="subcellular location">
    <subcellularLocation>
        <location evidence="2">Secreted</location>
    </subcellularLocation>
</comment>
<dbReference type="GO" id="GO:0008270">
    <property type="term" value="F:zinc ion binding"/>
    <property type="evidence" value="ECO:0007669"/>
    <property type="project" value="InterPro"/>
</dbReference>
<dbReference type="Gene3D" id="2.150.10.10">
    <property type="entry name" value="Serralysin-like metalloprotease, C-terminal"/>
    <property type="match status" value="1"/>
</dbReference>
<dbReference type="Gene3D" id="3.40.390.10">
    <property type="entry name" value="Collagenase (Catalytic Domain)"/>
    <property type="match status" value="1"/>
</dbReference>
<keyword evidence="5" id="KW-0677">Repeat</keyword>
<keyword evidence="4" id="KW-0964">Secreted</keyword>
<dbReference type="CDD" id="cd04277">
    <property type="entry name" value="ZnMc_serralysin_like"/>
    <property type="match status" value="1"/>
</dbReference>
<proteinExistence type="inferred from homology"/>
<dbReference type="AlphaFoldDB" id="A0A347UD32"/>
<dbReference type="InterPro" id="IPR001343">
    <property type="entry name" value="Hemolysn_Ca-bd"/>
</dbReference>
<evidence type="ECO:0000256" key="3">
    <source>
        <dbReference type="ARBA" id="ARBA00009490"/>
    </source>
</evidence>